<protein>
    <submittedName>
        <fullName evidence="1">Uncharacterized protein</fullName>
    </submittedName>
</protein>
<dbReference type="EMBL" id="JAGTTL010000020">
    <property type="protein sequence ID" value="KAK6307601.1"/>
    <property type="molecule type" value="Genomic_DNA"/>
</dbReference>
<keyword evidence="2" id="KW-1185">Reference proteome</keyword>
<organism evidence="1 2">
    <name type="scientific">Coregonus suidteri</name>
    <dbReference type="NCBI Taxonomy" id="861788"/>
    <lineage>
        <taxon>Eukaryota</taxon>
        <taxon>Metazoa</taxon>
        <taxon>Chordata</taxon>
        <taxon>Craniata</taxon>
        <taxon>Vertebrata</taxon>
        <taxon>Euteleostomi</taxon>
        <taxon>Actinopterygii</taxon>
        <taxon>Neopterygii</taxon>
        <taxon>Teleostei</taxon>
        <taxon>Protacanthopterygii</taxon>
        <taxon>Salmoniformes</taxon>
        <taxon>Salmonidae</taxon>
        <taxon>Coregoninae</taxon>
        <taxon>Coregonus</taxon>
    </lineage>
</organism>
<comment type="caution">
    <text evidence="1">The sequence shown here is derived from an EMBL/GenBank/DDBJ whole genome shotgun (WGS) entry which is preliminary data.</text>
</comment>
<gene>
    <name evidence="1" type="ORF">J4Q44_G00227490</name>
</gene>
<accession>A0AAN8LPH4</accession>
<sequence length="93" mass="10917">MGKVHLHLHPFLPGSQQHWVRQCLKTYPQKPNVRNLDMHMTPTETQDILGKSADVLRKAGSRIREPKRLLEKLRWVTIDYQGHSNCYTSIRQT</sequence>
<dbReference type="Proteomes" id="UP001356427">
    <property type="component" value="Unassembled WGS sequence"/>
</dbReference>
<evidence type="ECO:0000313" key="1">
    <source>
        <dbReference type="EMBL" id="KAK6307601.1"/>
    </source>
</evidence>
<dbReference type="AlphaFoldDB" id="A0AAN8LPH4"/>
<reference evidence="1 2" key="1">
    <citation type="submission" date="2021-04" db="EMBL/GenBank/DDBJ databases">
        <authorList>
            <person name="De Guttry C."/>
            <person name="Zahm M."/>
            <person name="Klopp C."/>
            <person name="Cabau C."/>
            <person name="Louis A."/>
            <person name="Berthelot C."/>
            <person name="Parey E."/>
            <person name="Roest Crollius H."/>
            <person name="Montfort J."/>
            <person name="Robinson-Rechavi M."/>
            <person name="Bucao C."/>
            <person name="Bouchez O."/>
            <person name="Gislard M."/>
            <person name="Lluch J."/>
            <person name="Milhes M."/>
            <person name="Lampietro C."/>
            <person name="Lopez Roques C."/>
            <person name="Donnadieu C."/>
            <person name="Braasch I."/>
            <person name="Desvignes T."/>
            <person name="Postlethwait J."/>
            <person name="Bobe J."/>
            <person name="Wedekind C."/>
            <person name="Guiguen Y."/>
        </authorList>
    </citation>
    <scope>NUCLEOTIDE SEQUENCE [LARGE SCALE GENOMIC DNA]</scope>
    <source>
        <strain evidence="1">Cs_M1</strain>
        <tissue evidence="1">Blood</tissue>
    </source>
</reference>
<proteinExistence type="predicted"/>
<name>A0AAN8LPH4_9TELE</name>
<evidence type="ECO:0000313" key="2">
    <source>
        <dbReference type="Proteomes" id="UP001356427"/>
    </source>
</evidence>